<dbReference type="Gene3D" id="3.40.50.880">
    <property type="match status" value="1"/>
</dbReference>
<dbReference type="InterPro" id="IPR002818">
    <property type="entry name" value="DJ-1/PfpI"/>
</dbReference>
<dbReference type="SUPFAM" id="SSF52317">
    <property type="entry name" value="Class I glutamine amidotransferase-like"/>
    <property type="match status" value="1"/>
</dbReference>
<dbReference type="AlphaFoldDB" id="A0A643FY43"/>
<dbReference type="Pfam" id="PF01965">
    <property type="entry name" value="DJ-1_PfpI"/>
    <property type="match status" value="1"/>
</dbReference>
<evidence type="ECO:0000259" key="1">
    <source>
        <dbReference type="Pfam" id="PF01965"/>
    </source>
</evidence>
<dbReference type="PROSITE" id="PS51257">
    <property type="entry name" value="PROKAR_LIPOPROTEIN"/>
    <property type="match status" value="1"/>
</dbReference>
<evidence type="ECO:0000313" key="3">
    <source>
        <dbReference type="Proteomes" id="UP000397656"/>
    </source>
</evidence>
<proteinExistence type="predicted"/>
<dbReference type="GO" id="GO:0006355">
    <property type="term" value="P:regulation of DNA-templated transcription"/>
    <property type="evidence" value="ECO:0007669"/>
    <property type="project" value="TreeGrafter"/>
</dbReference>
<feature type="domain" description="DJ-1/PfpI" evidence="1">
    <location>
        <begin position="63"/>
        <end position="226"/>
    </location>
</feature>
<dbReference type="InterPro" id="IPR029062">
    <property type="entry name" value="Class_I_gatase-like"/>
</dbReference>
<dbReference type="InterPro" id="IPR052158">
    <property type="entry name" value="INH-QAR"/>
</dbReference>
<dbReference type="EMBL" id="CP062804">
    <property type="protein sequence ID" value="QOT81519.1"/>
    <property type="molecule type" value="Genomic_DNA"/>
</dbReference>
<sequence>MTRLAALALCACSLCGCLKPAAQNPASTEPAQARHAASAASSGLPATLTLPAPKDGHARPLVAILADNAGTEVTDFVIPFGVLREASVADVHAVSTGPGTVTLMPALRVRAELTVAAFDAAFPEGADIVIVPAMHHEDTPATLAWLRAQAGRGAIIVAVCEGARVVASAGLLDGRSATTHWYAMSRVGTEFPATHWVGNRRYLADGNVVTSSGITASLPLSLALVEAIAGQQVAAATAARLGVTEWSPRHDSAPFKLGAASIGIALSNRLAWWRHEAIGITVAAGFDEIALALQADAWSRTYRSEALTLGTAATLRSRHGLWLEADTITTRADDKPAANRHDLPPYAGLPAAALDAALAAIQDRYGHATANFVALQLEYPRPR</sequence>
<dbReference type="PANTHER" id="PTHR43130:SF2">
    <property type="entry name" value="DJ-1_PFPI DOMAIN-CONTAINING PROTEIN"/>
    <property type="match status" value="1"/>
</dbReference>
<dbReference type="Proteomes" id="UP000397656">
    <property type="component" value="Chromosome 2"/>
</dbReference>
<accession>A0A643FY43</accession>
<protein>
    <submittedName>
        <fullName evidence="2">DJ-1/PfpI family protein</fullName>
    </submittedName>
</protein>
<reference evidence="2 3" key="1">
    <citation type="submission" date="2020-10" db="EMBL/GenBank/DDBJ databases">
        <title>Complete genome sequence of Cupriavidus basilensis CCUG 49340T.</title>
        <authorList>
            <person name="Salva-Serra F."/>
            <person name="Donoso R.A."/>
            <person name="Cho K.H."/>
            <person name="Yoo J.A."/>
            <person name="Lee K."/>
            <person name="Yoon S.-H."/>
            <person name="Perez-Pantoja D."/>
            <person name="Moore E.R.B."/>
        </authorList>
    </citation>
    <scope>NUCLEOTIDE SEQUENCE [LARGE SCALE GENOMIC DNA]</scope>
    <source>
        <strain evidence="3">CCUG 49340</strain>
    </source>
</reference>
<name>A0A643FY43_9BURK</name>
<dbReference type="PANTHER" id="PTHR43130">
    <property type="entry name" value="ARAC-FAMILY TRANSCRIPTIONAL REGULATOR"/>
    <property type="match status" value="1"/>
</dbReference>
<organism evidence="2 3">
    <name type="scientific">Cupriavidus basilensis</name>
    <dbReference type="NCBI Taxonomy" id="68895"/>
    <lineage>
        <taxon>Bacteria</taxon>
        <taxon>Pseudomonadati</taxon>
        <taxon>Pseudomonadota</taxon>
        <taxon>Betaproteobacteria</taxon>
        <taxon>Burkholderiales</taxon>
        <taxon>Burkholderiaceae</taxon>
        <taxon>Cupriavidus</taxon>
    </lineage>
</organism>
<gene>
    <name evidence="2" type="ORF">F7R26_035115</name>
</gene>
<evidence type="ECO:0000313" key="2">
    <source>
        <dbReference type="EMBL" id="QOT81519.1"/>
    </source>
</evidence>